<evidence type="ECO:0000313" key="1">
    <source>
        <dbReference type="EMBL" id="KAH7296096.1"/>
    </source>
</evidence>
<reference evidence="1" key="1">
    <citation type="submission" date="2021-08" db="EMBL/GenBank/DDBJ databases">
        <title>WGS assembly of Ceratopteris richardii.</title>
        <authorList>
            <person name="Marchant D.B."/>
            <person name="Chen G."/>
            <person name="Jenkins J."/>
            <person name="Shu S."/>
            <person name="Leebens-Mack J."/>
            <person name="Grimwood J."/>
            <person name="Schmutz J."/>
            <person name="Soltis P."/>
            <person name="Soltis D."/>
            <person name="Chen Z.-H."/>
        </authorList>
    </citation>
    <scope>NUCLEOTIDE SEQUENCE</scope>
    <source>
        <strain evidence="1">Whitten #5841</strain>
        <tissue evidence="1">Leaf</tissue>
    </source>
</reference>
<protein>
    <submittedName>
        <fullName evidence="1">Uncharacterized protein</fullName>
    </submittedName>
</protein>
<name>A0A8T2RI70_CERRI</name>
<gene>
    <name evidence="1" type="ORF">KP509_26G008600</name>
</gene>
<organism evidence="1 2">
    <name type="scientific">Ceratopteris richardii</name>
    <name type="common">Triangle waterfern</name>
    <dbReference type="NCBI Taxonomy" id="49495"/>
    <lineage>
        <taxon>Eukaryota</taxon>
        <taxon>Viridiplantae</taxon>
        <taxon>Streptophyta</taxon>
        <taxon>Embryophyta</taxon>
        <taxon>Tracheophyta</taxon>
        <taxon>Polypodiopsida</taxon>
        <taxon>Polypodiidae</taxon>
        <taxon>Polypodiales</taxon>
        <taxon>Pteridineae</taxon>
        <taxon>Pteridaceae</taxon>
        <taxon>Parkerioideae</taxon>
        <taxon>Ceratopteris</taxon>
    </lineage>
</organism>
<accession>A0A8T2RI70</accession>
<dbReference type="AlphaFoldDB" id="A0A8T2RI70"/>
<comment type="caution">
    <text evidence="1">The sequence shown here is derived from an EMBL/GenBank/DDBJ whole genome shotgun (WGS) entry which is preliminary data.</text>
</comment>
<proteinExistence type="predicted"/>
<evidence type="ECO:0000313" key="2">
    <source>
        <dbReference type="Proteomes" id="UP000825935"/>
    </source>
</evidence>
<dbReference type="Proteomes" id="UP000825935">
    <property type="component" value="Chromosome 26"/>
</dbReference>
<sequence>MLFRLYEFIEPRDKYDRLHKCLSLSDLALAKVSLFLSFAERPTNVTIAAAMCAQIQAESCTEEASATISLTV</sequence>
<keyword evidence="2" id="KW-1185">Reference proteome</keyword>
<dbReference type="EMBL" id="CM035431">
    <property type="protein sequence ID" value="KAH7296096.1"/>
    <property type="molecule type" value="Genomic_DNA"/>
</dbReference>